<evidence type="ECO:0000256" key="1">
    <source>
        <dbReference type="SAM" id="MobiDB-lite"/>
    </source>
</evidence>
<organism evidence="4 5">
    <name type="scientific">Corynebacterium matruchotii</name>
    <dbReference type="NCBI Taxonomy" id="43768"/>
    <lineage>
        <taxon>Bacteria</taxon>
        <taxon>Bacillati</taxon>
        <taxon>Actinomycetota</taxon>
        <taxon>Actinomycetes</taxon>
        <taxon>Mycobacteriales</taxon>
        <taxon>Corynebacteriaceae</taxon>
        <taxon>Corynebacterium</taxon>
    </lineage>
</organism>
<feature type="transmembrane region" description="Helical" evidence="2">
    <location>
        <begin position="12"/>
        <end position="31"/>
    </location>
</feature>
<dbReference type="Pfam" id="PF13845">
    <property type="entry name" value="Septum_form"/>
    <property type="match status" value="1"/>
</dbReference>
<evidence type="ECO:0000313" key="5">
    <source>
        <dbReference type="Proteomes" id="UP000249886"/>
    </source>
</evidence>
<dbReference type="EMBL" id="UARK01000001">
    <property type="protein sequence ID" value="SPW23691.1"/>
    <property type="molecule type" value="Genomic_DNA"/>
</dbReference>
<name>A0A6H9XWD6_9CORY</name>
<feature type="domain" description="Septum formation-related" evidence="3">
    <location>
        <begin position="65"/>
        <end position="289"/>
    </location>
</feature>
<keyword evidence="2" id="KW-1133">Transmembrane helix</keyword>
<feature type="compositionally biased region" description="Polar residues" evidence="1">
    <location>
        <begin position="331"/>
        <end position="340"/>
    </location>
</feature>
<dbReference type="AlphaFoldDB" id="A0A6H9XWD6"/>
<feature type="region of interest" description="Disordered" evidence="1">
    <location>
        <begin position="314"/>
        <end position="340"/>
    </location>
</feature>
<feature type="compositionally biased region" description="Basic and acidic residues" evidence="1">
    <location>
        <begin position="37"/>
        <end position="52"/>
    </location>
</feature>
<evidence type="ECO:0000256" key="2">
    <source>
        <dbReference type="SAM" id="Phobius"/>
    </source>
</evidence>
<evidence type="ECO:0000259" key="3">
    <source>
        <dbReference type="Pfam" id="PF13845"/>
    </source>
</evidence>
<comment type="caution">
    <text evidence="4">The sequence shown here is derived from an EMBL/GenBank/DDBJ whole genome shotgun (WGS) entry which is preliminary data.</text>
</comment>
<protein>
    <submittedName>
        <fullName evidence="4">Putative secreted protein</fullName>
    </submittedName>
</protein>
<proteinExistence type="predicted"/>
<feature type="region of interest" description="Disordered" evidence="1">
    <location>
        <begin position="35"/>
        <end position="56"/>
    </location>
</feature>
<evidence type="ECO:0000313" key="4">
    <source>
        <dbReference type="EMBL" id="SPW23691.1"/>
    </source>
</evidence>
<reference evidence="4 5" key="1">
    <citation type="submission" date="2018-06" db="EMBL/GenBank/DDBJ databases">
        <authorList>
            <consortium name="Pathogen Informatics"/>
            <person name="Doyle S."/>
        </authorList>
    </citation>
    <scope>NUCLEOTIDE SEQUENCE [LARGE SCALE GENOMIC DNA]</scope>
    <source>
        <strain evidence="4 5">NCTC10254</strain>
    </source>
</reference>
<keyword evidence="2" id="KW-0812">Transmembrane</keyword>
<keyword evidence="2" id="KW-0472">Membrane</keyword>
<dbReference type="GeneID" id="84573466"/>
<dbReference type="RefSeq" id="WP_005524875.1">
    <property type="nucleotide sequence ID" value="NZ_CAUUOM010000060.1"/>
</dbReference>
<accession>A0A6H9XWD6</accession>
<gene>
    <name evidence="4" type="ORF">NCTC10254_00048</name>
</gene>
<dbReference type="InterPro" id="IPR026004">
    <property type="entry name" value="Septum_form"/>
</dbReference>
<sequence>MKKTWRTTDVLRILIVAVLAAAAAFGGYYLMSPTKNSDGKTTHASKADDGKSTKPGVASFTSADAGSCLTWQDSGTTITAFEQTDCGGPHRFEVSSREDLSTYPSSEFGAKAAMPNTTRQAQLREELCMDPTMKYLGGTFDPLGRYSVASILPPQAAWNAGDRTLLCGIQATDEAGKVITTNGKVAQQDQARIFGVGECVAVDGANSEKQIDCAQPHQLEVTQIVDLLQVFPNNTPSIEDQDNHLRTVCTQAAKDYIGGDDQLYKSTLQPLWATIPANSWDRGSHSVNCSLMFNDNGHLGTLAGSVKGQFTINGQPPAERPDRAPIVNPEALQSVQPKPQ</sequence>
<dbReference type="Proteomes" id="UP000249886">
    <property type="component" value="Unassembled WGS sequence"/>
</dbReference>